<dbReference type="EMBL" id="KI913988">
    <property type="protein sequence ID" value="ETV93874.1"/>
    <property type="molecule type" value="Genomic_DNA"/>
</dbReference>
<gene>
    <name evidence="1" type="ORF">H310_12223</name>
</gene>
<dbReference type="OrthoDB" id="79337at2759"/>
<dbReference type="RefSeq" id="XP_008877435.1">
    <property type="nucleotide sequence ID" value="XM_008879213.1"/>
</dbReference>
<evidence type="ECO:0000313" key="1">
    <source>
        <dbReference type="EMBL" id="ETV93874.1"/>
    </source>
</evidence>
<dbReference type="VEuPathDB" id="FungiDB:H310_12223"/>
<name>A0A024TIR3_9STRA</name>
<protein>
    <submittedName>
        <fullName evidence="1">Uncharacterized protein</fullName>
    </submittedName>
</protein>
<organism evidence="1">
    <name type="scientific">Aphanomyces invadans</name>
    <dbReference type="NCBI Taxonomy" id="157072"/>
    <lineage>
        <taxon>Eukaryota</taxon>
        <taxon>Sar</taxon>
        <taxon>Stramenopiles</taxon>
        <taxon>Oomycota</taxon>
        <taxon>Saprolegniomycetes</taxon>
        <taxon>Saprolegniales</taxon>
        <taxon>Verrucalvaceae</taxon>
        <taxon>Aphanomyces</taxon>
    </lineage>
</organism>
<accession>A0A024TIR3</accession>
<reference evidence="1" key="1">
    <citation type="submission" date="2013-12" db="EMBL/GenBank/DDBJ databases">
        <title>The Genome Sequence of Aphanomyces invadans NJM9701.</title>
        <authorList>
            <consortium name="The Broad Institute Genomics Platform"/>
            <person name="Russ C."/>
            <person name="Tyler B."/>
            <person name="van West P."/>
            <person name="Dieguez-Uribeondo J."/>
            <person name="Young S.K."/>
            <person name="Zeng Q."/>
            <person name="Gargeya S."/>
            <person name="Fitzgerald M."/>
            <person name="Abouelleil A."/>
            <person name="Alvarado L."/>
            <person name="Chapman S.B."/>
            <person name="Gainer-Dewar J."/>
            <person name="Goldberg J."/>
            <person name="Griggs A."/>
            <person name="Gujja S."/>
            <person name="Hansen M."/>
            <person name="Howarth C."/>
            <person name="Imamovic A."/>
            <person name="Ireland A."/>
            <person name="Larimer J."/>
            <person name="McCowan C."/>
            <person name="Murphy C."/>
            <person name="Pearson M."/>
            <person name="Poon T.W."/>
            <person name="Priest M."/>
            <person name="Roberts A."/>
            <person name="Saif S."/>
            <person name="Shea T."/>
            <person name="Sykes S."/>
            <person name="Wortman J."/>
            <person name="Nusbaum C."/>
            <person name="Birren B."/>
        </authorList>
    </citation>
    <scope>NUCLEOTIDE SEQUENCE [LARGE SCALE GENOMIC DNA]</scope>
    <source>
        <strain evidence="1">NJM9701</strain>
    </source>
</reference>
<sequence>MALYKSLESDVTSFFVAQGSLIESLVHSLCLRVTAIETDASKHVGAIGPDLSHVAAMIATSTQQCLAYVDEKIDAVNYKLLGLDAEFDRINRSLESIFQSLGQVKHRQQESQCQHEAAVDNLTRQCRDIHEHINAVQATVPNMAEWEIAWRDRVLCGLSPLELMGLSNDLTALSHLSDCRDLALDTRHAIQKILNARPGEAEPPLAAMIDLERGLVALVAHVQSTALNPEEAAGLAELACAMTELPAKSKRVQWGIWSSMHSTGLQARQMVADSMAALDLKHEVLRCQFEHVQTELERHAQLEHQLEMQLAMCPRQDDMLAQLNHLQAKLQTTCRITQRWHPSTKCGRHCNACPTRTSSKRLCERWTRKPTRSTCENLSKTNTWTTASNLD</sequence>
<proteinExistence type="predicted"/>
<dbReference type="GeneID" id="20089273"/>
<dbReference type="AlphaFoldDB" id="A0A024TIR3"/>